<dbReference type="SUPFAM" id="SSF52402">
    <property type="entry name" value="Adenine nucleotide alpha hydrolases-like"/>
    <property type="match status" value="2"/>
</dbReference>
<comment type="caution">
    <text evidence="3">The sequence shown here is derived from an EMBL/GenBank/DDBJ whole genome shotgun (WGS) entry which is preliminary data.</text>
</comment>
<evidence type="ECO:0000313" key="3">
    <source>
        <dbReference type="EMBL" id="GIJ71699.1"/>
    </source>
</evidence>
<sequence length="289" mass="30520">MSSELKPVVVGVDESPASRGAVWWAVREARFRRTRLLVVHSASEAHPDRAAEVADDALRLARGLGPDLAVDAVVDDRPAGPALCRAAAGATLVVVASRGLGGFTGLLLGSVSAYVATHAECPVLVVHHGERWAGPEAPDRSALPVVVGAGPYGTPAPVLEPVLDFAFTEARLRRTSVVALRSWRPPPPAWRSDVRPLVADVAELETSERLDLADALKPWRHSHPEVAVRQRLSPVGAAAALVDAGFEAQLVVVGAHRVRAEALRLGSVSQQVLHHAPCPVAIVHPSVHS</sequence>
<evidence type="ECO:0000256" key="1">
    <source>
        <dbReference type="ARBA" id="ARBA00008791"/>
    </source>
</evidence>
<accession>A0A8J3ZX58</accession>
<dbReference type="PRINTS" id="PR01438">
    <property type="entry name" value="UNVRSLSTRESS"/>
</dbReference>
<protein>
    <recommendedName>
        <fullName evidence="2">UspA domain-containing protein</fullName>
    </recommendedName>
</protein>
<feature type="domain" description="UspA" evidence="2">
    <location>
        <begin position="161"/>
        <end position="284"/>
    </location>
</feature>
<feature type="domain" description="UspA" evidence="2">
    <location>
        <begin position="6"/>
        <end position="127"/>
    </location>
</feature>
<dbReference type="PANTHER" id="PTHR31964">
    <property type="entry name" value="ADENINE NUCLEOTIDE ALPHA HYDROLASES-LIKE SUPERFAMILY PROTEIN"/>
    <property type="match status" value="1"/>
</dbReference>
<proteinExistence type="inferred from homology"/>
<evidence type="ECO:0000259" key="2">
    <source>
        <dbReference type="Pfam" id="PF00582"/>
    </source>
</evidence>
<gene>
    <name evidence="3" type="ORF">Voc01_066160</name>
</gene>
<keyword evidence="4" id="KW-1185">Reference proteome</keyword>
<dbReference type="AlphaFoldDB" id="A0A8J3ZX58"/>
<comment type="similarity">
    <text evidence="1">Belongs to the universal stress protein A family.</text>
</comment>
<dbReference type="Pfam" id="PF00582">
    <property type="entry name" value="Usp"/>
    <property type="match status" value="2"/>
</dbReference>
<reference evidence="3" key="1">
    <citation type="submission" date="2021-01" db="EMBL/GenBank/DDBJ databases">
        <title>Whole genome shotgun sequence of Virgisporangium ochraceum NBRC 16418.</title>
        <authorList>
            <person name="Komaki H."/>
            <person name="Tamura T."/>
        </authorList>
    </citation>
    <scope>NUCLEOTIDE SEQUENCE</scope>
    <source>
        <strain evidence="3">NBRC 16418</strain>
    </source>
</reference>
<dbReference type="InterPro" id="IPR006016">
    <property type="entry name" value="UspA"/>
</dbReference>
<dbReference type="EMBL" id="BOPH01000088">
    <property type="protein sequence ID" value="GIJ71699.1"/>
    <property type="molecule type" value="Genomic_DNA"/>
</dbReference>
<dbReference type="InterPro" id="IPR006015">
    <property type="entry name" value="Universal_stress_UspA"/>
</dbReference>
<evidence type="ECO:0000313" key="4">
    <source>
        <dbReference type="Proteomes" id="UP000635606"/>
    </source>
</evidence>
<dbReference type="PANTHER" id="PTHR31964:SF113">
    <property type="entry name" value="USPA DOMAIN-CONTAINING PROTEIN"/>
    <property type="match status" value="1"/>
</dbReference>
<dbReference type="InterPro" id="IPR014729">
    <property type="entry name" value="Rossmann-like_a/b/a_fold"/>
</dbReference>
<dbReference type="RefSeq" id="WP_203931541.1">
    <property type="nucleotide sequence ID" value="NZ_BOPH01000088.1"/>
</dbReference>
<organism evidence="3 4">
    <name type="scientific">Virgisporangium ochraceum</name>
    <dbReference type="NCBI Taxonomy" id="65505"/>
    <lineage>
        <taxon>Bacteria</taxon>
        <taxon>Bacillati</taxon>
        <taxon>Actinomycetota</taxon>
        <taxon>Actinomycetes</taxon>
        <taxon>Micromonosporales</taxon>
        <taxon>Micromonosporaceae</taxon>
        <taxon>Virgisporangium</taxon>
    </lineage>
</organism>
<dbReference type="Gene3D" id="3.40.50.620">
    <property type="entry name" value="HUPs"/>
    <property type="match status" value="2"/>
</dbReference>
<name>A0A8J3ZX58_9ACTN</name>
<dbReference type="Proteomes" id="UP000635606">
    <property type="component" value="Unassembled WGS sequence"/>
</dbReference>